<sequence length="243" mass="26737">HTRWRDGNRWAAQLAQEDEAAAAAERRREAAQKAERRKQQPPESALPGGDRERQRARREAQRARAAAFGPGVRLAEEERVDHIPHYRRPSDVALLEEVYLAVLLDRALPETSKVTPNTNAPAITFHEADTIETSRDINPTTTPIEVNSDNPAETSRDINPTTTPIEFTSDDPTEASRAITPSTPTPAASASSSSCTPPPFQGVTPTWTLSDDSGCDGEAETERRQSSPEENDEDQRATPLRLP</sequence>
<feature type="region of interest" description="Disordered" evidence="1">
    <location>
        <begin position="1"/>
        <end position="74"/>
    </location>
</feature>
<dbReference type="EMBL" id="LSRL02003307">
    <property type="protein sequence ID" value="TDG38491.1"/>
    <property type="molecule type" value="Genomic_DNA"/>
</dbReference>
<gene>
    <name evidence="2" type="ORF">AWZ03_015088</name>
</gene>
<keyword evidence="3" id="KW-1185">Reference proteome</keyword>
<accession>A0A484ASB6</accession>
<protein>
    <submittedName>
        <fullName evidence="2">Uncharacterized protein</fullName>
    </submittedName>
</protein>
<feature type="compositionally biased region" description="Basic and acidic residues" evidence="1">
    <location>
        <begin position="24"/>
        <end position="40"/>
    </location>
</feature>
<evidence type="ECO:0000256" key="1">
    <source>
        <dbReference type="SAM" id="MobiDB-lite"/>
    </source>
</evidence>
<feature type="region of interest" description="Disordered" evidence="1">
    <location>
        <begin position="135"/>
        <end position="243"/>
    </location>
</feature>
<feature type="compositionally biased region" description="Basic and acidic residues" evidence="1">
    <location>
        <begin position="49"/>
        <end position="62"/>
    </location>
</feature>
<feature type="non-terminal residue" evidence="2">
    <location>
        <position position="1"/>
    </location>
</feature>
<dbReference type="Proteomes" id="UP000295192">
    <property type="component" value="Unassembled WGS sequence"/>
</dbReference>
<comment type="caution">
    <text evidence="2">The sequence shown here is derived from an EMBL/GenBank/DDBJ whole genome shotgun (WGS) entry which is preliminary data.</text>
</comment>
<organism evidence="2 3">
    <name type="scientific">Drosophila navojoa</name>
    <name type="common">Fruit fly</name>
    <dbReference type="NCBI Taxonomy" id="7232"/>
    <lineage>
        <taxon>Eukaryota</taxon>
        <taxon>Metazoa</taxon>
        <taxon>Ecdysozoa</taxon>
        <taxon>Arthropoda</taxon>
        <taxon>Hexapoda</taxon>
        <taxon>Insecta</taxon>
        <taxon>Pterygota</taxon>
        <taxon>Neoptera</taxon>
        <taxon>Endopterygota</taxon>
        <taxon>Diptera</taxon>
        <taxon>Brachycera</taxon>
        <taxon>Muscomorpha</taxon>
        <taxon>Ephydroidea</taxon>
        <taxon>Drosophilidae</taxon>
        <taxon>Drosophila</taxon>
    </lineage>
</organism>
<feature type="compositionally biased region" description="Low complexity" evidence="1">
    <location>
        <begin position="175"/>
        <end position="195"/>
    </location>
</feature>
<name>A0A484ASB6_DRONA</name>
<evidence type="ECO:0000313" key="3">
    <source>
        <dbReference type="Proteomes" id="UP000295192"/>
    </source>
</evidence>
<feature type="compositionally biased region" description="Polar residues" evidence="1">
    <location>
        <begin position="136"/>
        <end position="166"/>
    </location>
</feature>
<proteinExistence type="predicted"/>
<reference evidence="2 3" key="1">
    <citation type="journal article" date="2019" name="J. Hered.">
        <title>An Improved Genome Assembly for Drosophila navojoa, the Basal Species in the mojavensis Cluster.</title>
        <authorList>
            <person name="Vanderlinde T."/>
            <person name="Dupim E.G."/>
            <person name="Nazario-Yepiz N.O."/>
            <person name="Carvalho A.B."/>
        </authorList>
    </citation>
    <scope>NUCLEOTIDE SEQUENCE [LARGE SCALE GENOMIC DNA]</scope>
    <source>
        <strain evidence="2">Navoj_Jal97</strain>
        <tissue evidence="2">Whole organism</tissue>
    </source>
</reference>
<dbReference type="AlphaFoldDB" id="A0A484ASB6"/>
<evidence type="ECO:0000313" key="2">
    <source>
        <dbReference type="EMBL" id="TDG38491.1"/>
    </source>
</evidence>